<feature type="compositionally biased region" description="Polar residues" evidence="1">
    <location>
        <begin position="89"/>
        <end position="98"/>
    </location>
</feature>
<keyword evidence="2" id="KW-0812">Transmembrane</keyword>
<evidence type="ECO:0000256" key="1">
    <source>
        <dbReference type="SAM" id="MobiDB-lite"/>
    </source>
</evidence>
<evidence type="ECO:0000256" key="2">
    <source>
        <dbReference type="SAM" id="Phobius"/>
    </source>
</evidence>
<gene>
    <name evidence="3" type="ORF">IscW_ISCW002415</name>
</gene>
<sequence length="111" mass="12497">LRSKQHLPPPPPPHTDTRTQTNAPDTRACARARTHTHTFRKRDIVPYHRHVLYILILALLPPGVLISARALASRFPPTWRSNAYLRSCLGSSHGQPKTNGEREQETVSPLP</sequence>
<protein>
    <submittedName>
        <fullName evidence="3">Uncharacterized protein</fullName>
    </submittedName>
</protein>
<keyword evidence="2" id="KW-1133">Transmembrane helix</keyword>
<dbReference type="HOGENOM" id="CLU_2177322_0_0_1"/>
<accession>B7P9K2</accession>
<dbReference type="EMBL" id="DS664348">
    <property type="protein sequence ID" value="EEC03274.1"/>
    <property type="molecule type" value="Genomic_DNA"/>
</dbReference>
<organism>
    <name type="scientific">Ixodes scapularis</name>
    <name type="common">Black-legged tick</name>
    <name type="synonym">Deer tick</name>
    <dbReference type="NCBI Taxonomy" id="6945"/>
    <lineage>
        <taxon>Eukaryota</taxon>
        <taxon>Metazoa</taxon>
        <taxon>Ecdysozoa</taxon>
        <taxon>Arthropoda</taxon>
        <taxon>Chelicerata</taxon>
        <taxon>Arachnida</taxon>
        <taxon>Acari</taxon>
        <taxon>Parasitiformes</taxon>
        <taxon>Ixodida</taxon>
        <taxon>Ixodoidea</taxon>
        <taxon>Ixodidae</taxon>
        <taxon>Ixodinae</taxon>
        <taxon>Ixodes</taxon>
    </lineage>
</organism>
<keyword evidence="2" id="KW-0472">Membrane</keyword>
<feature type="transmembrane region" description="Helical" evidence="2">
    <location>
        <begin position="51"/>
        <end position="72"/>
    </location>
</feature>
<name>B7P9K2_IXOSC</name>
<feature type="non-terminal residue" evidence="3">
    <location>
        <position position="111"/>
    </location>
</feature>
<reference evidence="3" key="1">
    <citation type="submission" date="2008-03" db="EMBL/GenBank/DDBJ databases">
        <title>Annotation of Ixodes scapularis.</title>
        <authorList>
            <consortium name="Ixodes scapularis Genome Project Consortium"/>
            <person name="Caler E."/>
            <person name="Hannick L.I."/>
            <person name="Bidwell S."/>
            <person name="Joardar V."/>
            <person name="Thiagarajan M."/>
            <person name="Amedeo P."/>
            <person name="Galinsky K.J."/>
            <person name="Schobel S."/>
            <person name="Inman J."/>
            <person name="Hostetler J."/>
            <person name="Miller J."/>
            <person name="Hammond M."/>
            <person name="Megy K."/>
            <person name="Lawson D."/>
            <person name="Kodira C."/>
            <person name="Sutton G."/>
            <person name="Meyer J."/>
            <person name="Hill C.A."/>
            <person name="Birren B."/>
            <person name="Nene V."/>
            <person name="Collins F."/>
            <person name="Alarcon-Chaidez F."/>
            <person name="Wikel S."/>
            <person name="Strausberg R."/>
        </authorList>
    </citation>
    <scope>NUCLEOTIDE SEQUENCE [LARGE SCALE GENOMIC DNA]</scope>
    <source>
        <strain evidence="3">Wikel colony</strain>
    </source>
</reference>
<feature type="non-terminal residue" evidence="3">
    <location>
        <position position="1"/>
    </location>
</feature>
<feature type="region of interest" description="Disordered" evidence="1">
    <location>
        <begin position="1"/>
        <end position="25"/>
    </location>
</feature>
<evidence type="ECO:0000313" key="3">
    <source>
        <dbReference type="EMBL" id="EEC03274.1"/>
    </source>
</evidence>
<proteinExistence type="predicted"/>
<dbReference type="PaxDb" id="6945-B7P9K2"/>
<dbReference type="VEuPathDB" id="VectorBase:ISCW002415"/>
<dbReference type="AlphaFoldDB" id="B7P9K2"/>
<feature type="region of interest" description="Disordered" evidence="1">
    <location>
        <begin position="89"/>
        <end position="111"/>
    </location>
</feature>